<sequence>MQVCHKCARWTCNKRCRSKGMVSINREDKINFIKDELSKESLDNILLTLETHPCGVEMEGASVCRFTNICVFCGSSPGKDKEFLKAVHTLDRMLAEKKVHLVFEGGSLGLMEVVSLAAHIGGSNVLGLLNVNKFFNGLLSFLDHAVEQNFISYSAQQILISASTADELIDKLQRFIHVPDPVMAQLDWLERTVAELRTRTGRWNEELLRDLFEQHSAQEILKLEWPCVPRQDKVLWMGNALGVVESAEHVFRDYHVIGAITFRSKWGIDWDCFNNYDIYILINFSLDPKRGINDIIRVVHVFESAVEEYDKLLQLKQNFDNFIKKQQLPFPNIMPPIVAEMKALEWASNLALKENWMKANWFSDSQLVVKEINMEFVLEKQKLERAC</sequence>
<dbReference type="AlphaFoldDB" id="A0A8K0GZU0"/>
<accession>A0A8K0GZU0</accession>
<comment type="caution">
    <text evidence="7">The sequence shown here is derived from an EMBL/GenBank/DDBJ whole genome shotgun (WGS) entry which is preliminary data.</text>
</comment>
<comment type="catalytic activity">
    <reaction evidence="5">
        <text>N(6)-(dimethylallyl)adenosine 5'-phosphate + H2O = N(6)-dimethylallyladenine + D-ribose 5-phosphate</text>
        <dbReference type="Rhea" id="RHEA:48560"/>
        <dbReference type="ChEBI" id="CHEBI:15377"/>
        <dbReference type="ChEBI" id="CHEBI:17660"/>
        <dbReference type="ChEBI" id="CHEBI:57526"/>
        <dbReference type="ChEBI" id="CHEBI:78346"/>
        <dbReference type="EC" id="3.2.2.n1"/>
    </reaction>
</comment>
<comment type="catalytic activity">
    <reaction evidence="6">
        <text>9-ribosyl-trans-zeatin 5'-phosphate + H2O = trans-zeatin + D-ribose 5-phosphate</text>
        <dbReference type="Rhea" id="RHEA:48564"/>
        <dbReference type="ChEBI" id="CHEBI:15377"/>
        <dbReference type="ChEBI" id="CHEBI:16522"/>
        <dbReference type="ChEBI" id="CHEBI:78346"/>
        <dbReference type="ChEBI" id="CHEBI:87947"/>
        <dbReference type="EC" id="3.2.2.n1"/>
    </reaction>
</comment>
<reference evidence="7" key="1">
    <citation type="submission" date="2020-03" db="EMBL/GenBank/DDBJ databases">
        <title>A high-quality chromosome-level genome assembly of a woody plant with both climbing and erect habits, Rhamnella rubrinervis.</title>
        <authorList>
            <person name="Lu Z."/>
            <person name="Yang Y."/>
            <person name="Zhu X."/>
            <person name="Sun Y."/>
        </authorList>
    </citation>
    <scope>NUCLEOTIDE SEQUENCE</scope>
    <source>
        <strain evidence="7">BYM</strain>
        <tissue evidence="7">Leaf</tissue>
    </source>
</reference>
<name>A0A8K0GZU0_9ROSA</name>
<evidence type="ECO:0000256" key="5">
    <source>
        <dbReference type="ARBA" id="ARBA00047718"/>
    </source>
</evidence>
<dbReference type="Proteomes" id="UP000796880">
    <property type="component" value="Unassembled WGS sequence"/>
</dbReference>
<dbReference type="InterPro" id="IPR031100">
    <property type="entry name" value="LOG_fam"/>
</dbReference>
<dbReference type="Gene3D" id="3.40.50.450">
    <property type="match status" value="2"/>
</dbReference>
<evidence type="ECO:0000313" key="7">
    <source>
        <dbReference type="EMBL" id="KAF3443084.1"/>
    </source>
</evidence>
<gene>
    <name evidence="7" type="ORF">FNV43_RR17005</name>
</gene>
<keyword evidence="3" id="KW-0203">Cytokinin biosynthesis</keyword>
<evidence type="ECO:0000256" key="1">
    <source>
        <dbReference type="ARBA" id="ARBA00006763"/>
    </source>
</evidence>
<evidence type="ECO:0000313" key="8">
    <source>
        <dbReference type="Proteomes" id="UP000796880"/>
    </source>
</evidence>
<comment type="similarity">
    <text evidence="1">Belongs to the LOG family.</text>
</comment>
<protein>
    <recommendedName>
        <fullName evidence="2">cytokinin riboside 5'-monophosphate phosphoribohydrolase</fullName>
        <ecNumber evidence="2">3.2.2.n1</ecNumber>
    </recommendedName>
</protein>
<keyword evidence="8" id="KW-1185">Reference proteome</keyword>
<dbReference type="PANTHER" id="PTHR31223:SF70">
    <property type="entry name" value="LOG FAMILY PROTEIN YJL055W"/>
    <property type="match status" value="1"/>
</dbReference>
<dbReference type="PANTHER" id="PTHR31223">
    <property type="entry name" value="LOG FAMILY PROTEIN YJL055W"/>
    <property type="match status" value="1"/>
</dbReference>
<dbReference type="OrthoDB" id="414463at2759"/>
<evidence type="ECO:0000256" key="6">
    <source>
        <dbReference type="ARBA" id="ARBA00049153"/>
    </source>
</evidence>
<dbReference type="GO" id="GO:0005829">
    <property type="term" value="C:cytosol"/>
    <property type="evidence" value="ECO:0007669"/>
    <property type="project" value="TreeGrafter"/>
</dbReference>
<dbReference type="GO" id="GO:0005634">
    <property type="term" value="C:nucleus"/>
    <property type="evidence" value="ECO:0007669"/>
    <property type="project" value="TreeGrafter"/>
</dbReference>
<dbReference type="EMBL" id="VOIH02000007">
    <property type="protein sequence ID" value="KAF3443084.1"/>
    <property type="molecule type" value="Genomic_DNA"/>
</dbReference>
<dbReference type="GO" id="GO:0009691">
    <property type="term" value="P:cytokinin biosynthetic process"/>
    <property type="evidence" value="ECO:0007669"/>
    <property type="project" value="UniProtKB-KW"/>
</dbReference>
<organism evidence="7 8">
    <name type="scientific">Rhamnella rubrinervis</name>
    <dbReference type="NCBI Taxonomy" id="2594499"/>
    <lineage>
        <taxon>Eukaryota</taxon>
        <taxon>Viridiplantae</taxon>
        <taxon>Streptophyta</taxon>
        <taxon>Embryophyta</taxon>
        <taxon>Tracheophyta</taxon>
        <taxon>Spermatophyta</taxon>
        <taxon>Magnoliopsida</taxon>
        <taxon>eudicotyledons</taxon>
        <taxon>Gunneridae</taxon>
        <taxon>Pentapetalae</taxon>
        <taxon>rosids</taxon>
        <taxon>fabids</taxon>
        <taxon>Rosales</taxon>
        <taxon>Rhamnaceae</taxon>
        <taxon>rhamnoid group</taxon>
        <taxon>Rhamneae</taxon>
        <taxon>Rhamnella</taxon>
    </lineage>
</organism>
<evidence type="ECO:0000256" key="3">
    <source>
        <dbReference type="ARBA" id="ARBA00022712"/>
    </source>
</evidence>
<dbReference type="GO" id="GO:0016799">
    <property type="term" value="F:hydrolase activity, hydrolyzing N-glycosyl compounds"/>
    <property type="evidence" value="ECO:0007669"/>
    <property type="project" value="TreeGrafter"/>
</dbReference>
<comment type="function">
    <text evidence="4">Cytokinin-activating enzyme working in the direct activation pathway. Phosphoribohydrolase that converts inactive cytokinin nucleotides to the biologically active free-base forms.</text>
</comment>
<dbReference type="SUPFAM" id="SSF102405">
    <property type="entry name" value="MCP/YpsA-like"/>
    <property type="match status" value="1"/>
</dbReference>
<evidence type="ECO:0000256" key="4">
    <source>
        <dbReference type="ARBA" id="ARBA00024884"/>
    </source>
</evidence>
<proteinExistence type="inferred from homology"/>
<dbReference type="EC" id="3.2.2.n1" evidence="2"/>
<dbReference type="Pfam" id="PF03641">
    <property type="entry name" value="Lysine_decarbox"/>
    <property type="match status" value="1"/>
</dbReference>
<evidence type="ECO:0000256" key="2">
    <source>
        <dbReference type="ARBA" id="ARBA00012205"/>
    </source>
</evidence>